<dbReference type="AlphaFoldDB" id="A0A2N3N8P1"/>
<proteinExistence type="inferred from homology"/>
<dbReference type="PANTHER" id="PTHR13261">
    <property type="entry name" value="BRCA2 AND CDKN1A INTERACTING PROTEIN"/>
    <property type="match status" value="1"/>
</dbReference>
<feature type="region of interest" description="Disordered" evidence="4">
    <location>
        <begin position="1"/>
        <end position="29"/>
    </location>
</feature>
<dbReference type="STRING" id="41688.A0A2N3N8P1"/>
<sequence>MGKKRDRDSVSKEDAKRDPNAMDQDSSDDEDFDIVNVDFEWFNFDPTIDFHGTKSLLRQLLDVDSSLFDTSSLADLILSTNTLGSTVKVDGKETDPYALITALRLRQRQQHPGLDALATYLASKATAVGPSLAPLATLLADKDAHAGLVLAERLINMPAEVAGPLYTMLVDELDDAVEENEPYDFTHYILLSRVYREVLPDPEVAQAEAAAVTSERRSKKQKGGRATAEERDGAVFYFHPEDEVFARFAAASGSYAYTKEDEANADSKRAFQEMGVKTEGLVMLFDRDGFREGVKAVAEFLKGASS</sequence>
<dbReference type="EMBL" id="NLAX01000010">
    <property type="protein sequence ID" value="PKS08813.1"/>
    <property type="molecule type" value="Genomic_DNA"/>
</dbReference>
<evidence type="ECO:0000256" key="3">
    <source>
        <dbReference type="PIRNR" id="PIRNR028983"/>
    </source>
</evidence>
<reference evidence="5 6" key="1">
    <citation type="journal article" date="2017" name="G3 (Bethesda)">
        <title>First Draft Genome Sequence of the Pathogenic Fungus Lomentospora prolificans (Formerly Scedosporium prolificans).</title>
        <authorList>
            <person name="Luo R."/>
            <person name="Zimin A."/>
            <person name="Workman R."/>
            <person name="Fan Y."/>
            <person name="Pertea G."/>
            <person name="Grossman N."/>
            <person name="Wear M.P."/>
            <person name="Jia B."/>
            <person name="Miller H."/>
            <person name="Casadevall A."/>
            <person name="Timp W."/>
            <person name="Zhang S.X."/>
            <person name="Salzberg S.L."/>
        </authorList>
    </citation>
    <scope>NUCLEOTIDE SEQUENCE [LARGE SCALE GENOMIC DNA]</scope>
    <source>
        <strain evidence="5 6">JHH-5317</strain>
    </source>
</reference>
<dbReference type="GO" id="GO:0015031">
    <property type="term" value="P:protein transport"/>
    <property type="evidence" value="ECO:0007669"/>
    <property type="project" value="UniProtKB-KW"/>
</dbReference>
<accession>A0A2N3N8P1</accession>
<keyword evidence="3" id="KW-0653">Protein transport</keyword>
<evidence type="ECO:0000256" key="1">
    <source>
        <dbReference type="ARBA" id="ARBA00002688"/>
    </source>
</evidence>
<dbReference type="InParanoid" id="A0A2N3N8P1"/>
<evidence type="ECO:0000313" key="6">
    <source>
        <dbReference type="Proteomes" id="UP000233524"/>
    </source>
</evidence>
<evidence type="ECO:0000256" key="4">
    <source>
        <dbReference type="SAM" id="MobiDB-lite"/>
    </source>
</evidence>
<comment type="function">
    <text evidence="1 3">Involved in nuclear export, actin cytoskeleton organization and vesicular transport.</text>
</comment>
<gene>
    <name evidence="5" type="ORF">jhhlp_003422</name>
</gene>
<dbReference type="PIRSF" id="PIRSF028983">
    <property type="entry name" value="BCP1"/>
    <property type="match status" value="1"/>
</dbReference>
<comment type="subcellular location">
    <subcellularLocation>
        <location evidence="3">Nucleus</location>
    </subcellularLocation>
</comment>
<dbReference type="FunCoup" id="A0A2N3N8P1">
    <property type="interactions" value="962"/>
</dbReference>
<dbReference type="InterPro" id="IPR025602">
    <property type="entry name" value="BCP1_family"/>
</dbReference>
<keyword evidence="3" id="KW-0539">Nucleus</keyword>
<name>A0A2N3N8P1_9PEZI</name>
<keyword evidence="3" id="KW-0813">Transport</keyword>
<dbReference type="OrthoDB" id="27543at2759"/>
<keyword evidence="6" id="KW-1185">Reference proteome</keyword>
<dbReference type="VEuPathDB" id="FungiDB:jhhlp_003422"/>
<feature type="compositionally biased region" description="Basic and acidic residues" evidence="4">
    <location>
        <begin position="1"/>
        <end position="20"/>
    </location>
</feature>
<evidence type="ECO:0000313" key="5">
    <source>
        <dbReference type="EMBL" id="PKS08813.1"/>
    </source>
</evidence>
<organism evidence="5 6">
    <name type="scientific">Lomentospora prolificans</name>
    <dbReference type="NCBI Taxonomy" id="41688"/>
    <lineage>
        <taxon>Eukaryota</taxon>
        <taxon>Fungi</taxon>
        <taxon>Dikarya</taxon>
        <taxon>Ascomycota</taxon>
        <taxon>Pezizomycotina</taxon>
        <taxon>Sordariomycetes</taxon>
        <taxon>Hypocreomycetidae</taxon>
        <taxon>Microascales</taxon>
        <taxon>Microascaceae</taxon>
        <taxon>Lomentospora</taxon>
    </lineage>
</organism>
<evidence type="ECO:0000256" key="2">
    <source>
        <dbReference type="ARBA" id="ARBA00006781"/>
    </source>
</evidence>
<dbReference type="PANTHER" id="PTHR13261:SF0">
    <property type="entry name" value="BRCA2 AND CDKN1A-INTERACTING PROTEIN"/>
    <property type="match status" value="1"/>
</dbReference>
<dbReference type="GO" id="GO:0005634">
    <property type="term" value="C:nucleus"/>
    <property type="evidence" value="ECO:0007669"/>
    <property type="project" value="UniProtKB-SubCell"/>
</dbReference>
<comment type="caution">
    <text evidence="5">The sequence shown here is derived from an EMBL/GenBank/DDBJ whole genome shotgun (WGS) entry which is preliminary data.</text>
</comment>
<dbReference type="Proteomes" id="UP000233524">
    <property type="component" value="Unassembled WGS sequence"/>
</dbReference>
<dbReference type="Pfam" id="PF13862">
    <property type="entry name" value="BCCIP"/>
    <property type="match status" value="1"/>
</dbReference>
<comment type="similarity">
    <text evidence="2 3">Belongs to the BCP1 family.</text>
</comment>
<protein>
    <recommendedName>
        <fullName evidence="3">Protein BCP1</fullName>
    </recommendedName>
</protein>